<dbReference type="InterPro" id="IPR012020">
    <property type="entry name" value="ABHD4"/>
</dbReference>
<evidence type="ECO:0000259" key="5">
    <source>
        <dbReference type="Pfam" id="PF00561"/>
    </source>
</evidence>
<comment type="similarity">
    <text evidence="1">Belongs to the AB hydrolase superfamily. AB hydrolase 4 family.</text>
</comment>
<dbReference type="InterPro" id="IPR000073">
    <property type="entry name" value="AB_hydrolase_1"/>
</dbReference>
<dbReference type="Gene3D" id="3.40.50.1820">
    <property type="entry name" value="alpha/beta hydrolase"/>
    <property type="match status" value="1"/>
</dbReference>
<evidence type="ECO:0000256" key="2">
    <source>
        <dbReference type="ARBA" id="ARBA00022487"/>
    </source>
</evidence>
<evidence type="ECO:0000256" key="1">
    <source>
        <dbReference type="ARBA" id="ARBA00010884"/>
    </source>
</evidence>
<dbReference type="HOGENOM" id="CLU_032487_0_0_10"/>
<dbReference type="GO" id="GO:0047372">
    <property type="term" value="F:monoacylglycerol lipase activity"/>
    <property type="evidence" value="ECO:0007669"/>
    <property type="project" value="TreeGrafter"/>
</dbReference>
<feature type="active site" description="Charge relay system" evidence="4">
    <location>
        <position position="284"/>
    </location>
</feature>
<feature type="active site" description="Charge relay system" evidence="4">
    <location>
        <position position="158"/>
    </location>
</feature>
<proteinExistence type="inferred from homology"/>
<sequence length="338" mass="38345">MFFKLNSSNLITKFVSMPIIKSTYRPPVLFKNYHISTIYASVLRKVSPVAQSRERLELEDGDFLDLDWSYSTSVKSGNVLILLHGLEGNAQRPYMLGMARYFNQKGWDVAAINFRGCSGEINRLYRSYNAGASEDLVKVVSHILSKDRYENLALNGFSLGGNLMLKYVGEGNKLPFQLKAAVAISTPCDLHLSLKKLEESRNRIYSGRFVKKLKTQLYNRKAHFPDDLEKHQIASCNSLFAIDELYTSRAHGYKNALDYYEKSSSLQFLKKISIPTLLINAKNDGFLSKNSSPIEIAQSNPNFHLEMPEYGGHVGFIQKKEQTYAEERSLEFITSFSG</sequence>
<evidence type="ECO:0000256" key="4">
    <source>
        <dbReference type="PIRSR" id="PIRSR005211-1"/>
    </source>
</evidence>
<feature type="domain" description="AB hydrolase-1" evidence="5">
    <location>
        <begin position="78"/>
        <end position="319"/>
    </location>
</feature>
<dbReference type="STRING" id="865937.Gilli_2194"/>
<dbReference type="AlphaFoldDB" id="H2BUX9"/>
<dbReference type="EMBL" id="JH594606">
    <property type="protein sequence ID" value="EHQ02827.1"/>
    <property type="molecule type" value="Genomic_DNA"/>
</dbReference>
<dbReference type="PROSITE" id="PS01133">
    <property type="entry name" value="UPF0017"/>
    <property type="match status" value="1"/>
</dbReference>
<feature type="active site" description="Charge relay system" evidence="4">
    <location>
        <position position="313"/>
    </location>
</feature>
<dbReference type="eggNOG" id="COG0429">
    <property type="taxonomic scope" value="Bacteria"/>
</dbReference>
<dbReference type="InterPro" id="IPR050960">
    <property type="entry name" value="AB_hydrolase_4_sf"/>
</dbReference>
<name>H2BUX9_GILLR</name>
<dbReference type="SUPFAM" id="SSF53474">
    <property type="entry name" value="alpha/beta-Hydrolases"/>
    <property type="match status" value="1"/>
</dbReference>
<dbReference type="InterPro" id="IPR029058">
    <property type="entry name" value="AB_hydrolase_fold"/>
</dbReference>
<dbReference type="InterPro" id="IPR000952">
    <property type="entry name" value="AB_hydrolase_4_CS"/>
</dbReference>
<keyword evidence="2" id="KW-0719">Serine esterase</keyword>
<dbReference type="PANTHER" id="PTHR10794:SF94">
    <property type="entry name" value="ESTERASE YHET-RELATED"/>
    <property type="match status" value="1"/>
</dbReference>
<keyword evidence="3 6" id="KW-0378">Hydrolase</keyword>
<dbReference type="Pfam" id="PF00561">
    <property type="entry name" value="Abhydrolase_1"/>
    <property type="match status" value="1"/>
</dbReference>
<accession>H2BUX9</accession>
<dbReference type="Proteomes" id="UP000003844">
    <property type="component" value="Unassembled WGS sequence"/>
</dbReference>
<dbReference type="PIRSF" id="PIRSF005211">
    <property type="entry name" value="Ab_hydro_YheT"/>
    <property type="match status" value="1"/>
</dbReference>
<protein>
    <submittedName>
        <fullName evidence="6">Alpha/beta hydrolase fold containing protein</fullName>
    </submittedName>
</protein>
<organism evidence="6 7">
    <name type="scientific">Gillisia limnaea (strain DSM 15749 / LMG 21470 / R-8282)</name>
    <dbReference type="NCBI Taxonomy" id="865937"/>
    <lineage>
        <taxon>Bacteria</taxon>
        <taxon>Pseudomonadati</taxon>
        <taxon>Bacteroidota</taxon>
        <taxon>Flavobacteriia</taxon>
        <taxon>Flavobacteriales</taxon>
        <taxon>Flavobacteriaceae</taxon>
        <taxon>Gillisia</taxon>
    </lineage>
</organism>
<evidence type="ECO:0000313" key="7">
    <source>
        <dbReference type="Proteomes" id="UP000003844"/>
    </source>
</evidence>
<dbReference type="GO" id="GO:0034338">
    <property type="term" value="F:short-chain carboxylesterase activity"/>
    <property type="evidence" value="ECO:0007669"/>
    <property type="project" value="TreeGrafter"/>
</dbReference>
<keyword evidence="7" id="KW-1185">Reference proteome</keyword>
<evidence type="ECO:0000256" key="3">
    <source>
        <dbReference type="ARBA" id="ARBA00022801"/>
    </source>
</evidence>
<evidence type="ECO:0000313" key="6">
    <source>
        <dbReference type="EMBL" id="EHQ02827.1"/>
    </source>
</evidence>
<gene>
    <name evidence="6" type="ORF">Gilli_2194</name>
</gene>
<dbReference type="PANTHER" id="PTHR10794">
    <property type="entry name" value="ABHYDROLASE DOMAIN-CONTAINING PROTEIN"/>
    <property type="match status" value="1"/>
</dbReference>
<reference evidence="7" key="1">
    <citation type="journal article" date="2012" name="Stand. Genomic Sci.">
        <title>Genome sequence of the Antarctic rhodopsins-containing flavobacterium Gillisia limnaea type strain (R-8282(T)).</title>
        <authorList>
            <person name="Riedel T."/>
            <person name="Held B."/>
            <person name="Nolan M."/>
            <person name="Lucas S."/>
            <person name="Lapidus A."/>
            <person name="Tice H."/>
            <person name="Del Rio T.G."/>
            <person name="Cheng J.F."/>
            <person name="Han C."/>
            <person name="Tapia R."/>
            <person name="Goodwin L.A."/>
            <person name="Pitluck S."/>
            <person name="Liolios K."/>
            <person name="Mavromatis K."/>
            <person name="Pagani I."/>
            <person name="Ivanova N."/>
            <person name="Mikhailova N."/>
            <person name="Pati A."/>
            <person name="Chen A."/>
            <person name="Palaniappan K."/>
            <person name="Land M."/>
            <person name="Rohde M."/>
            <person name="Tindall B.J."/>
            <person name="Detter J.C."/>
            <person name="Goker M."/>
            <person name="Bristow J."/>
            <person name="Eisen J.A."/>
            <person name="Markowitz V."/>
            <person name="Hugenholtz P."/>
            <person name="Kyrpides N.C."/>
            <person name="Klenk H.P."/>
            <person name="Woyke T."/>
        </authorList>
    </citation>
    <scope>NUCLEOTIDE SEQUENCE [LARGE SCALE GENOMIC DNA]</scope>
    <source>
        <strain evidence="7">DSM 15749 / LMG 21470 / R-8282</strain>
    </source>
</reference>